<dbReference type="InterPro" id="IPR003400">
    <property type="entry name" value="ExbD"/>
</dbReference>
<dbReference type="Gene3D" id="3.30.420.270">
    <property type="match status" value="1"/>
</dbReference>
<gene>
    <name evidence="9" type="ordered locus">MEALZ_3989</name>
</gene>
<evidence type="ECO:0000313" key="9">
    <source>
        <dbReference type="EMBL" id="CCE25645.1"/>
    </source>
</evidence>
<accession>G4T196</accession>
<dbReference type="EMBL" id="FO082060">
    <property type="protein sequence ID" value="CCE25645.1"/>
    <property type="molecule type" value="Genomic_DNA"/>
</dbReference>
<dbReference type="PANTHER" id="PTHR30558:SF13">
    <property type="entry name" value="BIOPOLYMER TRANSPORT PROTEIN EXBD2"/>
    <property type="match status" value="1"/>
</dbReference>
<dbReference type="STRING" id="1091494.MEALZ_3989"/>
<dbReference type="GO" id="GO:0015031">
    <property type="term" value="P:protein transport"/>
    <property type="evidence" value="ECO:0007669"/>
    <property type="project" value="UniProtKB-KW"/>
</dbReference>
<dbReference type="GO" id="GO:0022857">
    <property type="term" value="F:transmembrane transporter activity"/>
    <property type="evidence" value="ECO:0007669"/>
    <property type="project" value="InterPro"/>
</dbReference>
<evidence type="ECO:0000313" key="10">
    <source>
        <dbReference type="Proteomes" id="UP000008315"/>
    </source>
</evidence>
<dbReference type="HOGENOM" id="CLU_085305_3_0_6"/>
<dbReference type="KEGG" id="mah:MEALZ_3989"/>
<dbReference type="Proteomes" id="UP000008315">
    <property type="component" value="Chromosome"/>
</dbReference>
<proteinExistence type="inferred from homology"/>
<keyword evidence="7" id="KW-0813">Transport</keyword>
<protein>
    <submittedName>
        <fullName evidence="9">Biopolymer transport protein, ExbD/TolR family</fullName>
    </submittedName>
</protein>
<evidence type="ECO:0000256" key="3">
    <source>
        <dbReference type="ARBA" id="ARBA00022475"/>
    </source>
</evidence>
<evidence type="ECO:0000256" key="8">
    <source>
        <dbReference type="SAM" id="Phobius"/>
    </source>
</evidence>
<organism evidence="9 10">
    <name type="scientific">Methylotuvimicrobium alcaliphilum (strain DSM 19304 / NCIMB 14124 / VKM B-2133 / 20Z)</name>
    <name type="common">Methylomicrobium alcaliphilum</name>
    <dbReference type="NCBI Taxonomy" id="1091494"/>
    <lineage>
        <taxon>Bacteria</taxon>
        <taxon>Pseudomonadati</taxon>
        <taxon>Pseudomonadota</taxon>
        <taxon>Gammaproteobacteria</taxon>
        <taxon>Methylococcales</taxon>
        <taxon>Methylococcaceae</taxon>
        <taxon>Methylotuvimicrobium</taxon>
    </lineage>
</organism>
<keyword evidence="6 8" id="KW-0472">Membrane</keyword>
<dbReference type="AlphaFoldDB" id="G4T196"/>
<name>G4T196_META2</name>
<dbReference type="PATRIC" id="fig|271065.3.peg.4125"/>
<keyword evidence="7" id="KW-0653">Protein transport</keyword>
<comment type="similarity">
    <text evidence="2 7">Belongs to the ExbD/TolR family.</text>
</comment>
<comment type="subcellular location">
    <subcellularLocation>
        <location evidence="1">Cell membrane</location>
        <topology evidence="1">Single-pass membrane protein</topology>
    </subcellularLocation>
    <subcellularLocation>
        <location evidence="7">Cell membrane</location>
        <topology evidence="7">Single-pass type II membrane protein</topology>
    </subcellularLocation>
</comment>
<evidence type="ECO:0000256" key="5">
    <source>
        <dbReference type="ARBA" id="ARBA00022989"/>
    </source>
</evidence>
<keyword evidence="5 8" id="KW-1133">Transmembrane helix</keyword>
<evidence type="ECO:0000256" key="6">
    <source>
        <dbReference type="ARBA" id="ARBA00023136"/>
    </source>
</evidence>
<evidence type="ECO:0000256" key="4">
    <source>
        <dbReference type="ARBA" id="ARBA00022692"/>
    </source>
</evidence>
<sequence length="164" mass="18102">MRLFSRLALEQNSIAIKAANMTVRSIFKSRNDNNEDHSDTINMTPLIDMVFILLIFFLVTSSFIRESTVAVQRPRAATATPQQNTDLIVTIGSDEQIWLNNDSVDIRMLRARIEQQGLSGPSRSVVILADQKTSTGLLIKVMDQLRLAGLATISVAASTEPDPS</sequence>
<dbReference type="PANTHER" id="PTHR30558">
    <property type="entry name" value="EXBD MEMBRANE COMPONENT OF PMF-DRIVEN MACROMOLECULE IMPORT SYSTEM"/>
    <property type="match status" value="1"/>
</dbReference>
<keyword evidence="3" id="KW-1003">Cell membrane</keyword>
<evidence type="ECO:0000256" key="7">
    <source>
        <dbReference type="RuleBase" id="RU003879"/>
    </source>
</evidence>
<dbReference type="Pfam" id="PF02472">
    <property type="entry name" value="ExbD"/>
    <property type="match status" value="1"/>
</dbReference>
<evidence type="ECO:0000256" key="2">
    <source>
        <dbReference type="ARBA" id="ARBA00005811"/>
    </source>
</evidence>
<keyword evidence="4 7" id="KW-0812">Transmembrane</keyword>
<feature type="transmembrane region" description="Helical" evidence="8">
    <location>
        <begin position="46"/>
        <end position="64"/>
    </location>
</feature>
<evidence type="ECO:0000256" key="1">
    <source>
        <dbReference type="ARBA" id="ARBA00004162"/>
    </source>
</evidence>
<keyword evidence="10" id="KW-1185">Reference proteome</keyword>
<reference evidence="10" key="1">
    <citation type="journal article" date="2012" name="J. Bacteriol.">
        <title>Genome sequence of the haloalkaliphilic methanotrophic bacterium Methylomicrobium alcaliphilum 20Z.</title>
        <authorList>
            <person name="Vuilleumier S."/>
            <person name="Khmelenina V.N."/>
            <person name="Bringel F."/>
            <person name="Reshetnikov A.S."/>
            <person name="Lajus A."/>
            <person name="Mangenot S."/>
            <person name="Rouy Z."/>
            <person name="Op den Camp H.J."/>
            <person name="Jetten M.S."/>
            <person name="Dispirito A.A."/>
            <person name="Dunfield P."/>
            <person name="Klotz M.G."/>
            <person name="Semrau J.D."/>
            <person name="Stein L.Y."/>
            <person name="Barbe V."/>
            <person name="Medigue C."/>
            <person name="Trotsenko Y.A."/>
            <person name="Kalyuzhnaya M.G."/>
        </authorList>
    </citation>
    <scope>NUCLEOTIDE SEQUENCE [LARGE SCALE GENOMIC DNA]</scope>
    <source>
        <strain evidence="10">DSM 19304 / NCIMB 14124 / VKM B-2133 / 20Z</strain>
    </source>
</reference>
<dbReference type="GO" id="GO:0005886">
    <property type="term" value="C:plasma membrane"/>
    <property type="evidence" value="ECO:0007669"/>
    <property type="project" value="UniProtKB-SubCell"/>
</dbReference>